<evidence type="ECO:0000256" key="4">
    <source>
        <dbReference type="ARBA" id="ARBA00022692"/>
    </source>
</evidence>
<organism evidence="9 10">
    <name type="scientific">Acidipropionibacterium virtanenii</name>
    <dbReference type="NCBI Taxonomy" id="2057246"/>
    <lineage>
        <taxon>Bacteria</taxon>
        <taxon>Bacillati</taxon>
        <taxon>Actinomycetota</taxon>
        <taxon>Actinomycetes</taxon>
        <taxon>Propionibacteriales</taxon>
        <taxon>Propionibacteriaceae</taxon>
        <taxon>Acidipropionibacterium</taxon>
    </lineage>
</organism>
<dbReference type="Proteomes" id="UP000251995">
    <property type="component" value="Chromosome"/>
</dbReference>
<sequence length="292" mass="32514">MSRADVAAPGRTRPRRVRQKMTPGRVIMYILLLITLIIFLVPIYWMFLSAFKPQADVYTWPIKWFTVHPTMSNFTEAMRAAPFLKFFWNSVVTSVVGTVVELIFAVMCAYAFAFIKAPLKGFMFMLVLGSMMLPGHVTLLVNYITISQMDLLNTYSGIILPQLASSFIMFLLYQEMRTVPNELIESARMDGAGHLTRMARVVMPICQPMVITAALITFMGKWNSYVWPLIVTSTADMRTLPIGLKFLQNDEGGTNWGAVMAGSVMAAAPMLILFFIAQKKIVGGLAAGAVKG</sequence>
<name>A0A344UQI5_9ACTN</name>
<dbReference type="Gene3D" id="1.10.3720.10">
    <property type="entry name" value="MetI-like"/>
    <property type="match status" value="1"/>
</dbReference>
<feature type="transmembrane region" description="Helical" evidence="7">
    <location>
        <begin position="256"/>
        <end position="277"/>
    </location>
</feature>
<dbReference type="InterPro" id="IPR000515">
    <property type="entry name" value="MetI-like"/>
</dbReference>
<dbReference type="GO" id="GO:0005886">
    <property type="term" value="C:plasma membrane"/>
    <property type="evidence" value="ECO:0007669"/>
    <property type="project" value="UniProtKB-SubCell"/>
</dbReference>
<evidence type="ECO:0000313" key="9">
    <source>
        <dbReference type="EMBL" id="AXE37533.1"/>
    </source>
</evidence>
<feature type="transmembrane region" description="Helical" evidence="7">
    <location>
        <begin position="198"/>
        <end position="219"/>
    </location>
</feature>
<evidence type="ECO:0000256" key="1">
    <source>
        <dbReference type="ARBA" id="ARBA00004651"/>
    </source>
</evidence>
<keyword evidence="10" id="KW-1185">Reference proteome</keyword>
<evidence type="ECO:0000256" key="3">
    <source>
        <dbReference type="ARBA" id="ARBA00022475"/>
    </source>
</evidence>
<feature type="transmembrane region" description="Helical" evidence="7">
    <location>
        <begin position="26"/>
        <end position="47"/>
    </location>
</feature>
<dbReference type="GO" id="GO:0055085">
    <property type="term" value="P:transmembrane transport"/>
    <property type="evidence" value="ECO:0007669"/>
    <property type="project" value="InterPro"/>
</dbReference>
<keyword evidence="5 7" id="KW-1133">Transmembrane helix</keyword>
<keyword evidence="3" id="KW-1003">Cell membrane</keyword>
<dbReference type="CDD" id="cd06261">
    <property type="entry name" value="TM_PBP2"/>
    <property type="match status" value="1"/>
</dbReference>
<keyword evidence="6 7" id="KW-0472">Membrane</keyword>
<dbReference type="PROSITE" id="PS50928">
    <property type="entry name" value="ABC_TM1"/>
    <property type="match status" value="1"/>
</dbReference>
<evidence type="ECO:0000256" key="5">
    <source>
        <dbReference type="ARBA" id="ARBA00022989"/>
    </source>
</evidence>
<evidence type="ECO:0000259" key="8">
    <source>
        <dbReference type="PROSITE" id="PS50928"/>
    </source>
</evidence>
<comment type="similarity">
    <text evidence="7">Belongs to the binding-protein-dependent transport system permease family.</text>
</comment>
<dbReference type="EMBL" id="CP025198">
    <property type="protein sequence ID" value="AXE37533.1"/>
    <property type="molecule type" value="Genomic_DNA"/>
</dbReference>
<dbReference type="KEGG" id="acij:JS278_00336"/>
<evidence type="ECO:0000256" key="2">
    <source>
        <dbReference type="ARBA" id="ARBA00022448"/>
    </source>
</evidence>
<comment type="subcellular location">
    <subcellularLocation>
        <location evidence="1 7">Cell membrane</location>
        <topology evidence="1 7">Multi-pass membrane protein</topology>
    </subcellularLocation>
</comment>
<dbReference type="Pfam" id="PF00528">
    <property type="entry name" value="BPD_transp_1"/>
    <property type="match status" value="1"/>
</dbReference>
<dbReference type="PANTHER" id="PTHR43744:SF13">
    <property type="entry name" value="SN-GLYCEROL-3-PHOSPHATE TRANSPORT INTEGRAL MEMBRANE PROTEIN ABC TRANSPORTER UGPE-RELATED"/>
    <property type="match status" value="1"/>
</dbReference>
<dbReference type="RefSeq" id="WP_114043679.1">
    <property type="nucleotide sequence ID" value="NZ_CP025198.1"/>
</dbReference>
<keyword evidence="4 7" id="KW-0812">Transmembrane</keyword>
<dbReference type="PANTHER" id="PTHR43744">
    <property type="entry name" value="ABC TRANSPORTER PERMEASE PROTEIN MG189-RELATED-RELATED"/>
    <property type="match status" value="1"/>
</dbReference>
<feature type="transmembrane region" description="Helical" evidence="7">
    <location>
        <begin position="122"/>
        <end position="146"/>
    </location>
</feature>
<dbReference type="InterPro" id="IPR035906">
    <property type="entry name" value="MetI-like_sf"/>
</dbReference>
<protein>
    <submittedName>
        <fullName evidence="9">L-arabinose transport system permease protein AraQ</fullName>
    </submittedName>
</protein>
<dbReference type="OrthoDB" id="61122at2"/>
<accession>A0A344UQI5</accession>
<feature type="transmembrane region" description="Helical" evidence="7">
    <location>
        <begin position="86"/>
        <end position="115"/>
    </location>
</feature>
<gene>
    <name evidence="9" type="primary">araQ_3</name>
    <name evidence="9" type="ORF">JS278_00336</name>
</gene>
<proteinExistence type="inferred from homology"/>
<keyword evidence="2 7" id="KW-0813">Transport</keyword>
<dbReference type="AlphaFoldDB" id="A0A344UQI5"/>
<evidence type="ECO:0000313" key="10">
    <source>
        <dbReference type="Proteomes" id="UP000251995"/>
    </source>
</evidence>
<reference evidence="9 10" key="1">
    <citation type="submission" date="2017-12" db="EMBL/GenBank/DDBJ databases">
        <title>The whole genome sequence of the Acidipropionibacterium virtanenii sp. nov. type strain JS278.</title>
        <authorList>
            <person name="Laine P."/>
            <person name="Deptula P."/>
            <person name="Varmanen P."/>
            <person name="Auvinen P."/>
        </authorList>
    </citation>
    <scope>NUCLEOTIDE SEQUENCE [LARGE SCALE GENOMIC DNA]</scope>
    <source>
        <strain evidence="9 10">JS278</strain>
    </source>
</reference>
<feature type="domain" description="ABC transmembrane type-1" evidence="8">
    <location>
        <begin position="87"/>
        <end position="277"/>
    </location>
</feature>
<evidence type="ECO:0000256" key="7">
    <source>
        <dbReference type="RuleBase" id="RU363032"/>
    </source>
</evidence>
<feature type="transmembrane region" description="Helical" evidence="7">
    <location>
        <begin position="152"/>
        <end position="173"/>
    </location>
</feature>
<dbReference type="SUPFAM" id="SSF161098">
    <property type="entry name" value="MetI-like"/>
    <property type="match status" value="1"/>
</dbReference>
<evidence type="ECO:0000256" key="6">
    <source>
        <dbReference type="ARBA" id="ARBA00023136"/>
    </source>
</evidence>